<evidence type="ECO:0000313" key="6">
    <source>
        <dbReference type="Proteomes" id="UP001224775"/>
    </source>
</evidence>
<organism evidence="5 6">
    <name type="scientific">Skeletonema marinoi</name>
    <dbReference type="NCBI Taxonomy" id="267567"/>
    <lineage>
        <taxon>Eukaryota</taxon>
        <taxon>Sar</taxon>
        <taxon>Stramenopiles</taxon>
        <taxon>Ochrophyta</taxon>
        <taxon>Bacillariophyta</taxon>
        <taxon>Coscinodiscophyceae</taxon>
        <taxon>Thalassiosirophycidae</taxon>
        <taxon>Thalassiosirales</taxon>
        <taxon>Skeletonemataceae</taxon>
        <taxon>Skeletonema</taxon>
        <taxon>Skeletonema marinoi-dohrnii complex</taxon>
    </lineage>
</organism>
<accession>A0AAD8YBW5</accession>
<reference evidence="5" key="1">
    <citation type="submission" date="2023-06" db="EMBL/GenBank/DDBJ databases">
        <title>Survivors Of The Sea: Transcriptome response of Skeletonema marinoi to long-term dormancy.</title>
        <authorList>
            <person name="Pinder M.I.M."/>
            <person name="Kourtchenko O."/>
            <person name="Robertson E.K."/>
            <person name="Larsson T."/>
            <person name="Maumus F."/>
            <person name="Osuna-Cruz C.M."/>
            <person name="Vancaester E."/>
            <person name="Stenow R."/>
            <person name="Vandepoele K."/>
            <person name="Ploug H."/>
            <person name="Bruchert V."/>
            <person name="Godhe A."/>
            <person name="Topel M."/>
        </authorList>
    </citation>
    <scope>NUCLEOTIDE SEQUENCE</scope>
    <source>
        <strain evidence="5">R05AC</strain>
    </source>
</reference>
<dbReference type="AlphaFoldDB" id="A0AAD8YBW5"/>
<feature type="domain" description="HIRAN" evidence="4">
    <location>
        <begin position="78"/>
        <end position="174"/>
    </location>
</feature>
<evidence type="ECO:0000256" key="2">
    <source>
        <dbReference type="ARBA" id="ARBA00022801"/>
    </source>
</evidence>
<dbReference type="SMART" id="SM00910">
    <property type="entry name" value="HIRAN"/>
    <property type="match status" value="1"/>
</dbReference>
<dbReference type="GO" id="GO:0016818">
    <property type="term" value="F:hydrolase activity, acting on acid anhydrides, in phosphorus-containing anhydrides"/>
    <property type="evidence" value="ECO:0007669"/>
    <property type="project" value="InterPro"/>
</dbReference>
<feature type="compositionally biased region" description="Low complexity" evidence="3">
    <location>
        <begin position="31"/>
        <end position="51"/>
    </location>
</feature>
<feature type="region of interest" description="Disordered" evidence="3">
    <location>
        <begin position="31"/>
        <end position="65"/>
    </location>
</feature>
<comment type="caution">
    <text evidence="5">The sequence shown here is derived from an EMBL/GenBank/DDBJ whole genome shotgun (WGS) entry which is preliminary data.</text>
</comment>
<dbReference type="GO" id="GO:0008270">
    <property type="term" value="F:zinc ion binding"/>
    <property type="evidence" value="ECO:0007669"/>
    <property type="project" value="InterPro"/>
</dbReference>
<evidence type="ECO:0000313" key="5">
    <source>
        <dbReference type="EMBL" id="KAK1742705.1"/>
    </source>
</evidence>
<evidence type="ECO:0000259" key="4">
    <source>
        <dbReference type="SMART" id="SM00910"/>
    </source>
</evidence>
<proteinExistence type="predicted"/>
<sequence>MSSGKNSGNKRKSFGGLGFLTALEFMNDDGNSNAAAAENSNGDDNGTNNTTRKQHPTVAKDTPSDRHVLKPMAPNQSSFTMNLTVRGLQFYKENVLSIDIESTVILQRQSDNEHDENAIAAYNGTRQQVGHVAKEQAAILASLMDDNIIKLEDGLVKEQTDTVSSISVEVTLLNEDKRDDFETLYQQISVVTYKAKKEAKRSSIIDEAAVEEYASGITKQDSETAATCTIDICQQPSLPWKKNEDGSAASWPPAPEVLEKMCVGHANDEAWWQENAGLKPPSQWNVQGAIDLLPNLSMSRDQKARASDVLDNAVHGVTNVWSDETLVGMRDLMHSENFWSHRGADAFIRSFGGPYVLGQQEGKLKLIKGSPHIPLTEKICHGHNLVYMMVHFEEPPAPGFNTIIFGLNLRRSGFHYHQDTIASLKPKNEPMIRNQPVVTTVYYQKPSVDDGKELVLWKPLLNFKPKGDSLYLAARGIRTTHGMIHVQRAGLQGHAQHGIFHTPLFSKNEGEDDDEYIVSSDPRRGYRVAITARITHPDSEKRLDPFIKNSHYQKIIGPNGLSSLHLS</sequence>
<dbReference type="InterPro" id="IPR014905">
    <property type="entry name" value="HIRAN"/>
</dbReference>
<keyword evidence="1" id="KW-0479">Metal-binding</keyword>
<evidence type="ECO:0000256" key="3">
    <source>
        <dbReference type="SAM" id="MobiDB-lite"/>
    </source>
</evidence>
<dbReference type="Gene3D" id="3.30.70.2330">
    <property type="match status" value="1"/>
</dbReference>
<name>A0AAD8YBW5_9STRA</name>
<gene>
    <name evidence="5" type="ORF">QTG54_006302</name>
</gene>
<dbReference type="Pfam" id="PF08797">
    <property type="entry name" value="HIRAN"/>
    <property type="match status" value="1"/>
</dbReference>
<protein>
    <recommendedName>
        <fullName evidence="4">HIRAN domain-containing protein</fullName>
    </recommendedName>
</protein>
<keyword evidence="6" id="KW-1185">Reference proteome</keyword>
<dbReference type="EMBL" id="JATAAI010000010">
    <property type="protein sequence ID" value="KAK1742705.1"/>
    <property type="molecule type" value="Genomic_DNA"/>
</dbReference>
<dbReference type="Proteomes" id="UP001224775">
    <property type="component" value="Unassembled WGS sequence"/>
</dbReference>
<evidence type="ECO:0000256" key="1">
    <source>
        <dbReference type="ARBA" id="ARBA00022723"/>
    </source>
</evidence>
<keyword evidence="2" id="KW-0378">Hydrolase</keyword>
<dbReference type="GO" id="GO:0003676">
    <property type="term" value="F:nucleic acid binding"/>
    <property type="evidence" value="ECO:0007669"/>
    <property type="project" value="InterPro"/>
</dbReference>